<evidence type="ECO:0000256" key="1">
    <source>
        <dbReference type="ARBA" id="ARBA00004141"/>
    </source>
</evidence>
<keyword evidence="2 5" id="KW-0812">Transmembrane</keyword>
<sequence length="277" mass="29441">MVSKIFKISNLLAGLARVRFTVAYVAALAFVSTAMLLIDPQTHDRVIRNASTNVHNLAHGRLGTLLGSAFVVEACPLYFWMPFLTCLLVLAELQMRTLRLVAAFLIGHIGATLVVAAVLATAVKLGWMPWSITRASDVGMSYGALAVLGALTATIPRQWRPAWIVWWLAVSVSAAVIGGEFTNAGHAVALTLGMLVGTRFHGAAHWTPVRCLMLLNAAGFGFLILAHSMYGMFVGTVFGVLGAAVAHFAARRFGSATPDESMHTCAGQPEPALSPTA</sequence>
<dbReference type="EMBL" id="LZLQ01000034">
    <property type="protein sequence ID" value="OBK18139.1"/>
    <property type="molecule type" value="Genomic_DNA"/>
</dbReference>
<gene>
    <name evidence="6" type="ORF">A5636_21630</name>
</gene>
<protein>
    <recommendedName>
        <fullName evidence="8">Transmembrane protein</fullName>
    </recommendedName>
</protein>
<evidence type="ECO:0008006" key="8">
    <source>
        <dbReference type="Google" id="ProtNLM"/>
    </source>
</evidence>
<dbReference type="OrthoDB" id="2242583at2"/>
<evidence type="ECO:0000256" key="4">
    <source>
        <dbReference type="ARBA" id="ARBA00023136"/>
    </source>
</evidence>
<comment type="caution">
    <text evidence="6">The sequence shown here is derived from an EMBL/GenBank/DDBJ whole genome shotgun (WGS) entry which is preliminary data.</text>
</comment>
<keyword evidence="7" id="KW-1185">Reference proteome</keyword>
<keyword evidence="3 5" id="KW-1133">Transmembrane helix</keyword>
<evidence type="ECO:0000256" key="5">
    <source>
        <dbReference type="SAM" id="Phobius"/>
    </source>
</evidence>
<feature type="transmembrane region" description="Helical" evidence="5">
    <location>
        <begin position="65"/>
        <end position="90"/>
    </location>
</feature>
<dbReference type="Proteomes" id="UP000093629">
    <property type="component" value="Unassembled WGS sequence"/>
</dbReference>
<evidence type="ECO:0000256" key="2">
    <source>
        <dbReference type="ARBA" id="ARBA00022692"/>
    </source>
</evidence>
<feature type="transmembrane region" description="Helical" evidence="5">
    <location>
        <begin position="162"/>
        <end position="178"/>
    </location>
</feature>
<dbReference type="InterPro" id="IPR035952">
    <property type="entry name" value="Rhomboid-like_sf"/>
</dbReference>
<dbReference type="SUPFAM" id="SSF144091">
    <property type="entry name" value="Rhomboid-like"/>
    <property type="match status" value="1"/>
</dbReference>
<evidence type="ECO:0000313" key="6">
    <source>
        <dbReference type="EMBL" id="OBK18139.1"/>
    </source>
</evidence>
<feature type="transmembrane region" description="Helical" evidence="5">
    <location>
        <begin position="139"/>
        <end position="155"/>
    </location>
</feature>
<evidence type="ECO:0000256" key="3">
    <source>
        <dbReference type="ARBA" id="ARBA00022989"/>
    </source>
</evidence>
<dbReference type="GO" id="GO:0016020">
    <property type="term" value="C:membrane"/>
    <property type="evidence" value="ECO:0007669"/>
    <property type="project" value="UniProtKB-SubCell"/>
</dbReference>
<comment type="subcellular location">
    <subcellularLocation>
        <location evidence="1">Membrane</location>
        <topology evidence="1">Multi-pass membrane protein</topology>
    </subcellularLocation>
</comment>
<dbReference type="Pfam" id="PF20401">
    <property type="entry name" value="Rhomboid_2"/>
    <property type="match status" value="1"/>
</dbReference>
<name>A0A1A3NAR2_MYCAS</name>
<keyword evidence="4 5" id="KW-0472">Membrane</keyword>
<dbReference type="RefSeq" id="WP_065157840.1">
    <property type="nucleotide sequence ID" value="NZ_LZLQ01000034.1"/>
</dbReference>
<accession>A0A1A3NAR2</accession>
<reference evidence="6 7" key="1">
    <citation type="submission" date="2016-06" db="EMBL/GenBank/DDBJ databases">
        <authorList>
            <person name="Kjaerup R.B."/>
            <person name="Dalgaard T.S."/>
            <person name="Juul-Madsen H.R."/>
        </authorList>
    </citation>
    <scope>NUCLEOTIDE SEQUENCE [LARGE SCALE GENOMIC DNA]</scope>
    <source>
        <strain evidence="6 7">1245139.5</strain>
    </source>
</reference>
<proteinExistence type="predicted"/>
<dbReference type="AlphaFoldDB" id="A0A1A3NAR2"/>
<feature type="transmembrane region" description="Helical" evidence="5">
    <location>
        <begin position="21"/>
        <end position="38"/>
    </location>
</feature>
<dbReference type="InterPro" id="IPR046862">
    <property type="entry name" value="Rhomboid_2"/>
</dbReference>
<feature type="transmembrane region" description="Helical" evidence="5">
    <location>
        <begin position="102"/>
        <end position="127"/>
    </location>
</feature>
<evidence type="ECO:0000313" key="7">
    <source>
        <dbReference type="Proteomes" id="UP000093629"/>
    </source>
</evidence>
<feature type="transmembrane region" description="Helical" evidence="5">
    <location>
        <begin position="232"/>
        <end position="250"/>
    </location>
</feature>
<organism evidence="6 7">
    <name type="scientific">Mycobacterium asiaticum</name>
    <dbReference type="NCBI Taxonomy" id="1790"/>
    <lineage>
        <taxon>Bacteria</taxon>
        <taxon>Bacillati</taxon>
        <taxon>Actinomycetota</taxon>
        <taxon>Actinomycetes</taxon>
        <taxon>Mycobacteriales</taxon>
        <taxon>Mycobacteriaceae</taxon>
        <taxon>Mycobacterium</taxon>
    </lineage>
</organism>